<name>A0A8J3YUY7_9ACTN</name>
<organism evidence="2 3">
    <name type="scientific">Virgisporangium aliadipatigenens</name>
    <dbReference type="NCBI Taxonomy" id="741659"/>
    <lineage>
        <taxon>Bacteria</taxon>
        <taxon>Bacillati</taxon>
        <taxon>Actinomycetota</taxon>
        <taxon>Actinomycetes</taxon>
        <taxon>Micromonosporales</taxon>
        <taxon>Micromonosporaceae</taxon>
        <taxon>Virgisporangium</taxon>
    </lineage>
</organism>
<evidence type="ECO:0000256" key="1">
    <source>
        <dbReference type="SAM" id="MobiDB-lite"/>
    </source>
</evidence>
<dbReference type="Proteomes" id="UP000619260">
    <property type="component" value="Unassembled WGS sequence"/>
</dbReference>
<feature type="region of interest" description="Disordered" evidence="1">
    <location>
        <begin position="1"/>
        <end position="52"/>
    </location>
</feature>
<evidence type="ECO:0000313" key="2">
    <source>
        <dbReference type="EMBL" id="GIJ50977.1"/>
    </source>
</evidence>
<proteinExistence type="predicted"/>
<sequence length="74" mass="8019">MVHRWGGQRFQRGRAGHVPNSRLTTASAQAADRANAIGQSVSRRRAAMTDEGETAFGSQIRYRAESLTSGQLSS</sequence>
<dbReference type="AlphaFoldDB" id="A0A8J3YUY7"/>
<evidence type="ECO:0000313" key="3">
    <source>
        <dbReference type="Proteomes" id="UP000619260"/>
    </source>
</evidence>
<dbReference type="EMBL" id="BOPF01000041">
    <property type="protein sequence ID" value="GIJ50977.1"/>
    <property type="molecule type" value="Genomic_DNA"/>
</dbReference>
<reference evidence="2" key="1">
    <citation type="submission" date="2021-01" db="EMBL/GenBank/DDBJ databases">
        <title>Whole genome shotgun sequence of Virgisporangium aliadipatigenens NBRC 105644.</title>
        <authorList>
            <person name="Komaki H."/>
            <person name="Tamura T."/>
        </authorList>
    </citation>
    <scope>NUCLEOTIDE SEQUENCE</scope>
    <source>
        <strain evidence="2">NBRC 105644</strain>
    </source>
</reference>
<comment type="caution">
    <text evidence="2">The sequence shown here is derived from an EMBL/GenBank/DDBJ whole genome shotgun (WGS) entry which is preliminary data.</text>
</comment>
<gene>
    <name evidence="2" type="ORF">Val02_78630</name>
</gene>
<accession>A0A8J3YUY7</accession>
<keyword evidence="3" id="KW-1185">Reference proteome</keyword>
<protein>
    <submittedName>
        <fullName evidence="2">Uncharacterized protein</fullName>
    </submittedName>
</protein>